<dbReference type="EMBL" id="RAPN01000005">
    <property type="protein sequence ID" value="RKD86057.1"/>
    <property type="molecule type" value="Genomic_DNA"/>
</dbReference>
<gene>
    <name evidence="9" type="ORF">BC643_4373</name>
</gene>
<dbReference type="AlphaFoldDB" id="A0A419VV76"/>
<accession>A0A419VV76</accession>
<comment type="similarity">
    <text evidence="2">Belongs to the outer membrane factor (OMF) (TC 1.B.17) family.</text>
</comment>
<dbReference type="GO" id="GO:0015562">
    <property type="term" value="F:efflux transmembrane transporter activity"/>
    <property type="evidence" value="ECO:0007669"/>
    <property type="project" value="InterPro"/>
</dbReference>
<sequence length="430" mass="48639">MKYLTISLFLLCAVFSSSAQTQLALADAIQIAMEKNYDLEIQRNDQLIAETRNAWGAVGRYPYVNLSAEARNNFNNNENDDYLQNQLVGAATVSWTLFDGFSVNLNKQRLNELETLSGQNTGLMVESTIQSVILAYYSVLLQKEKLEVFREVMQLSEDLYSKATFQKEIGSAVTYEVLQAQNAFLEDKSSFLLQEVAYKSALRDLQFLMATDSLTDYELTDSFEAIPVDYSLSELSEAMLANNKTLKNQYINQNLLKNAVALAKSDFYPSLNFAGGASATRTRIDYDRQGLDLSNMSNFYGNFTLSFNLFGGGEKKRALQIAEIEQQSGDVSLGQMKHELRNQLSNIFDFYQVRKELLGVARENMEAAKLNLQISREKFENGSINSFNFRDVQNLYLNVAVGELEAIYQFIDIHTNLLRVTGAIIQQYSE</sequence>
<comment type="subcellular location">
    <subcellularLocation>
        <location evidence="1">Cell outer membrane</location>
    </subcellularLocation>
</comment>
<evidence type="ECO:0000256" key="2">
    <source>
        <dbReference type="ARBA" id="ARBA00007613"/>
    </source>
</evidence>
<keyword evidence="7" id="KW-0998">Cell outer membrane</keyword>
<comment type="caution">
    <text evidence="9">The sequence shown here is derived from an EMBL/GenBank/DDBJ whole genome shotgun (WGS) entry which is preliminary data.</text>
</comment>
<keyword evidence="3" id="KW-0813">Transport</keyword>
<organism evidence="9 10">
    <name type="scientific">Mangrovibacterium diazotrophicum</name>
    <dbReference type="NCBI Taxonomy" id="1261403"/>
    <lineage>
        <taxon>Bacteria</taxon>
        <taxon>Pseudomonadati</taxon>
        <taxon>Bacteroidota</taxon>
        <taxon>Bacteroidia</taxon>
        <taxon>Marinilabiliales</taxon>
        <taxon>Prolixibacteraceae</taxon>
        <taxon>Mangrovibacterium</taxon>
    </lineage>
</organism>
<evidence type="ECO:0000256" key="4">
    <source>
        <dbReference type="ARBA" id="ARBA00022452"/>
    </source>
</evidence>
<dbReference type="GO" id="GO:0009279">
    <property type="term" value="C:cell outer membrane"/>
    <property type="evidence" value="ECO:0007669"/>
    <property type="project" value="UniProtKB-SubCell"/>
</dbReference>
<feature type="signal peptide" evidence="8">
    <location>
        <begin position="1"/>
        <end position="19"/>
    </location>
</feature>
<keyword evidence="5" id="KW-0812">Transmembrane</keyword>
<dbReference type="Gene3D" id="1.20.1600.10">
    <property type="entry name" value="Outer membrane efflux proteins (OEP)"/>
    <property type="match status" value="1"/>
</dbReference>
<dbReference type="GO" id="GO:1990281">
    <property type="term" value="C:efflux pump complex"/>
    <property type="evidence" value="ECO:0007669"/>
    <property type="project" value="TreeGrafter"/>
</dbReference>
<protein>
    <submittedName>
        <fullName evidence="9">Outer membrane protein TolC</fullName>
    </submittedName>
</protein>
<dbReference type="Proteomes" id="UP000283387">
    <property type="component" value="Unassembled WGS sequence"/>
</dbReference>
<evidence type="ECO:0000313" key="10">
    <source>
        <dbReference type="Proteomes" id="UP000283387"/>
    </source>
</evidence>
<reference evidence="9 10" key="1">
    <citation type="submission" date="2018-09" db="EMBL/GenBank/DDBJ databases">
        <title>Genomic Encyclopedia of Archaeal and Bacterial Type Strains, Phase II (KMG-II): from individual species to whole genera.</title>
        <authorList>
            <person name="Goeker M."/>
        </authorList>
    </citation>
    <scope>NUCLEOTIDE SEQUENCE [LARGE SCALE GENOMIC DNA]</scope>
    <source>
        <strain evidence="9 10">DSM 27148</strain>
    </source>
</reference>
<keyword evidence="8" id="KW-0732">Signal</keyword>
<name>A0A419VV76_9BACT</name>
<dbReference type="InterPro" id="IPR051906">
    <property type="entry name" value="TolC-like"/>
</dbReference>
<evidence type="ECO:0000313" key="9">
    <source>
        <dbReference type="EMBL" id="RKD86057.1"/>
    </source>
</evidence>
<dbReference type="OrthoDB" id="9771205at2"/>
<dbReference type="RefSeq" id="WP_120275378.1">
    <property type="nucleotide sequence ID" value="NZ_RAPN01000005.1"/>
</dbReference>
<dbReference type="SUPFAM" id="SSF56954">
    <property type="entry name" value="Outer membrane efflux proteins (OEP)"/>
    <property type="match status" value="1"/>
</dbReference>
<evidence type="ECO:0000256" key="7">
    <source>
        <dbReference type="ARBA" id="ARBA00023237"/>
    </source>
</evidence>
<dbReference type="PANTHER" id="PTHR30026:SF20">
    <property type="entry name" value="OUTER MEMBRANE PROTEIN TOLC"/>
    <property type="match status" value="1"/>
</dbReference>
<dbReference type="PANTHER" id="PTHR30026">
    <property type="entry name" value="OUTER MEMBRANE PROTEIN TOLC"/>
    <property type="match status" value="1"/>
</dbReference>
<evidence type="ECO:0000256" key="3">
    <source>
        <dbReference type="ARBA" id="ARBA00022448"/>
    </source>
</evidence>
<proteinExistence type="inferred from homology"/>
<keyword evidence="4" id="KW-1134">Transmembrane beta strand</keyword>
<evidence type="ECO:0000256" key="5">
    <source>
        <dbReference type="ARBA" id="ARBA00022692"/>
    </source>
</evidence>
<dbReference type="Pfam" id="PF02321">
    <property type="entry name" value="OEP"/>
    <property type="match status" value="1"/>
</dbReference>
<evidence type="ECO:0000256" key="6">
    <source>
        <dbReference type="ARBA" id="ARBA00023136"/>
    </source>
</evidence>
<dbReference type="GO" id="GO:0015288">
    <property type="term" value="F:porin activity"/>
    <property type="evidence" value="ECO:0007669"/>
    <property type="project" value="TreeGrafter"/>
</dbReference>
<keyword evidence="10" id="KW-1185">Reference proteome</keyword>
<evidence type="ECO:0000256" key="8">
    <source>
        <dbReference type="SAM" id="SignalP"/>
    </source>
</evidence>
<evidence type="ECO:0000256" key="1">
    <source>
        <dbReference type="ARBA" id="ARBA00004442"/>
    </source>
</evidence>
<keyword evidence="6" id="KW-0472">Membrane</keyword>
<feature type="chain" id="PRO_5019053225" evidence="8">
    <location>
        <begin position="20"/>
        <end position="430"/>
    </location>
</feature>
<dbReference type="InterPro" id="IPR003423">
    <property type="entry name" value="OMP_efflux"/>
</dbReference>